<evidence type="ECO:0000313" key="2">
    <source>
        <dbReference type="Proteomes" id="UP001151760"/>
    </source>
</evidence>
<organism evidence="1 2">
    <name type="scientific">Tanacetum coccineum</name>
    <dbReference type="NCBI Taxonomy" id="301880"/>
    <lineage>
        <taxon>Eukaryota</taxon>
        <taxon>Viridiplantae</taxon>
        <taxon>Streptophyta</taxon>
        <taxon>Embryophyta</taxon>
        <taxon>Tracheophyta</taxon>
        <taxon>Spermatophyta</taxon>
        <taxon>Magnoliopsida</taxon>
        <taxon>eudicotyledons</taxon>
        <taxon>Gunneridae</taxon>
        <taxon>Pentapetalae</taxon>
        <taxon>asterids</taxon>
        <taxon>campanulids</taxon>
        <taxon>Asterales</taxon>
        <taxon>Asteraceae</taxon>
        <taxon>Asteroideae</taxon>
        <taxon>Anthemideae</taxon>
        <taxon>Anthemidinae</taxon>
        <taxon>Tanacetum</taxon>
    </lineage>
</organism>
<dbReference type="Proteomes" id="UP001151760">
    <property type="component" value="Unassembled WGS sequence"/>
</dbReference>
<dbReference type="EMBL" id="BQNB010010836">
    <property type="protein sequence ID" value="GJS82593.1"/>
    <property type="molecule type" value="Genomic_DNA"/>
</dbReference>
<gene>
    <name evidence="1" type="ORF">Tco_0749134</name>
</gene>
<evidence type="ECO:0000313" key="1">
    <source>
        <dbReference type="EMBL" id="GJS82593.1"/>
    </source>
</evidence>
<name>A0ABQ4Z0J2_9ASTR</name>
<comment type="caution">
    <text evidence="1">The sequence shown here is derived from an EMBL/GenBank/DDBJ whole genome shotgun (WGS) entry which is preliminary data.</text>
</comment>
<accession>A0ABQ4Z0J2</accession>
<proteinExistence type="predicted"/>
<reference evidence="1" key="2">
    <citation type="submission" date="2022-01" db="EMBL/GenBank/DDBJ databases">
        <authorList>
            <person name="Yamashiro T."/>
            <person name="Shiraishi A."/>
            <person name="Satake H."/>
            <person name="Nakayama K."/>
        </authorList>
    </citation>
    <scope>NUCLEOTIDE SEQUENCE</scope>
</reference>
<protein>
    <submittedName>
        <fullName evidence="1">Uncharacterized protein</fullName>
    </submittedName>
</protein>
<sequence length="109" mass="12373">ASNVGMIYLAAWRNDALLVIIMRSKDVIRLEDDISTITKLPNEYAWSTQDIYASTIRSVRVKNASLRASAATGLMRFHCKLAQMIPSPWLPSRHLLNKIIFLEDNSNQI</sequence>
<feature type="non-terminal residue" evidence="1">
    <location>
        <position position="1"/>
    </location>
</feature>
<keyword evidence="2" id="KW-1185">Reference proteome</keyword>
<reference evidence="1" key="1">
    <citation type="journal article" date="2022" name="Int. J. Mol. Sci.">
        <title>Draft Genome of Tanacetum Coccineum: Genomic Comparison of Closely Related Tanacetum-Family Plants.</title>
        <authorList>
            <person name="Yamashiro T."/>
            <person name="Shiraishi A."/>
            <person name="Nakayama K."/>
            <person name="Satake H."/>
        </authorList>
    </citation>
    <scope>NUCLEOTIDE SEQUENCE</scope>
</reference>